<dbReference type="NCBIfam" id="TIGR01196">
    <property type="entry name" value="edd"/>
    <property type="match status" value="1"/>
</dbReference>
<dbReference type="Proteomes" id="UP000243535">
    <property type="component" value="Unassembled WGS sequence"/>
</dbReference>
<proteinExistence type="inferred from homology"/>
<feature type="binding site" evidence="9">
    <location>
        <position position="229"/>
    </location>
    <ligand>
        <name>[4Fe-4S] cluster</name>
        <dbReference type="ChEBI" id="CHEBI:49883"/>
    </ligand>
</feature>
<dbReference type="EC" id="4.2.1.12" evidence="9 10"/>
<dbReference type="InterPro" id="IPR004786">
    <property type="entry name" value="6-phosphgluc_deHydtase"/>
</dbReference>
<evidence type="ECO:0000256" key="6">
    <source>
        <dbReference type="ARBA" id="ARBA00023064"/>
    </source>
</evidence>
<name>A0A0K6GY60_9NEIS</name>
<keyword evidence="2 9" id="KW-0004">4Fe-4S</keyword>
<dbReference type="PANTHER" id="PTHR43661:SF1">
    <property type="entry name" value="PHOSPHOGLUCONATE DEHYDRATASE"/>
    <property type="match status" value="1"/>
</dbReference>
<feature type="domain" description="Dihydroxy-acid/6-phosphogluconate dehydratase C-terminal" evidence="12">
    <location>
        <begin position="414"/>
        <end position="606"/>
    </location>
</feature>
<dbReference type="GO" id="GO:0005829">
    <property type="term" value="C:cytosol"/>
    <property type="evidence" value="ECO:0007669"/>
    <property type="project" value="TreeGrafter"/>
</dbReference>
<dbReference type="InterPro" id="IPR020558">
    <property type="entry name" value="DiOHA_6PGluconate_deHydtase_CS"/>
</dbReference>
<evidence type="ECO:0000256" key="3">
    <source>
        <dbReference type="ARBA" id="ARBA00022723"/>
    </source>
</evidence>
<sequence>MEKPAMSLHPVVAAVTERIIARSRPTRTVYLARIAAAARAGRVHRADLSCTNLAHGFAGMPASAKLRLRAEEAPNLAIVSAYNDMLSAHQPLSAFPAWIKDEAERAGATAQFAGGVPAMCDGITQGQPGMELSLFSRDVIALSTAVALSHNMFDAALYLGVCDKIVPGLLIGALAFGHLPAVFVPAGPMPSGLPNAEKARIREAYTAGRVDRATLLESEAASYHAPGTCTFYGTANSNQMLMEAMGLHLPGSAFVLPGTPLREALVRAAARTALGLTRPEAFLPVGQLVDEKTLVNAIVTLLATGGSTNHTLHLVAIARVAGIRIDWTDFDELSRVVPLLARVYPNGEADVNAFHTAGGAGFVLRELLAAGRLHDAVQTVSGPGLGRHLGTPALAPDGRLTWEPLPAESRDETVLRPAHRPFSPEGGLRLLTGNLGRAVIKTSAVDPAHWQVSAPARVFASQEALIAAYRAGALNTDFVAVLPFQGPRANGMPELHKLTPTLSLLQRQGHRVALVTDGRMSGASGKVPAALHLTPEAAEGGPLARIRDGDPIRIDAHAGRLEVEVTADAWAQRTPASANLAASAQGLGRELFAGLRSLAGPAEEGASTFLLPDWVSSSAPGQ</sequence>
<dbReference type="GO" id="GO:0046872">
    <property type="term" value="F:metal ion binding"/>
    <property type="evidence" value="ECO:0007669"/>
    <property type="project" value="UniProtKB-KW"/>
</dbReference>
<evidence type="ECO:0000259" key="12">
    <source>
        <dbReference type="Pfam" id="PF24877"/>
    </source>
</evidence>
<dbReference type="GO" id="GO:0004456">
    <property type="term" value="F:phosphogluconate dehydratase activity"/>
    <property type="evidence" value="ECO:0007669"/>
    <property type="project" value="UniProtKB-UniRule"/>
</dbReference>
<dbReference type="UniPathway" id="UPA00226"/>
<dbReference type="AlphaFoldDB" id="A0A0K6GY60"/>
<evidence type="ECO:0000256" key="2">
    <source>
        <dbReference type="ARBA" id="ARBA00022485"/>
    </source>
</evidence>
<evidence type="ECO:0000256" key="7">
    <source>
        <dbReference type="ARBA" id="ARBA00023239"/>
    </source>
</evidence>
<comment type="pathway">
    <text evidence="9">Carbohydrate metabolism; Entner-Doudoroff pathway.</text>
</comment>
<dbReference type="HAMAP" id="MF_02094">
    <property type="entry name" value="Edd"/>
    <property type="match status" value="1"/>
</dbReference>
<comment type="function">
    <text evidence="9">Catalyzes the dehydration of 6-phospho-D-gluconate to 2-dehydro-3-deoxy-6-phospho-D-gluconate.</text>
</comment>
<dbReference type="GO" id="GO:0009255">
    <property type="term" value="P:Entner-Doudoroff pathway through 6-phosphogluconate"/>
    <property type="evidence" value="ECO:0007669"/>
    <property type="project" value="UniProtKB-UniRule"/>
</dbReference>
<dbReference type="Pfam" id="PF24877">
    <property type="entry name" value="ILV_EDD_C"/>
    <property type="match status" value="1"/>
</dbReference>
<evidence type="ECO:0000313" key="14">
    <source>
        <dbReference type="Proteomes" id="UP000243535"/>
    </source>
</evidence>
<evidence type="ECO:0000256" key="5">
    <source>
        <dbReference type="ARBA" id="ARBA00023014"/>
    </source>
</evidence>
<evidence type="ECO:0000313" key="13">
    <source>
        <dbReference type="EMBL" id="CUA83672.1"/>
    </source>
</evidence>
<dbReference type="InterPro" id="IPR000581">
    <property type="entry name" value="ILV_EDD_N"/>
</dbReference>
<dbReference type="Pfam" id="PF00920">
    <property type="entry name" value="ILVD_EDD_N"/>
    <property type="match status" value="1"/>
</dbReference>
<dbReference type="GO" id="GO:0051539">
    <property type="term" value="F:4 iron, 4 sulfur cluster binding"/>
    <property type="evidence" value="ECO:0007669"/>
    <property type="project" value="UniProtKB-UniRule"/>
</dbReference>
<comment type="similarity">
    <text evidence="1 9">Belongs to the IlvD/Edd family.</text>
</comment>
<keyword evidence="8 9" id="KW-0119">Carbohydrate metabolism</keyword>
<dbReference type="SUPFAM" id="SSF143975">
    <property type="entry name" value="IlvD/EDD N-terminal domain-like"/>
    <property type="match status" value="1"/>
</dbReference>
<dbReference type="PROSITE" id="PS00887">
    <property type="entry name" value="ILVD_EDD_2"/>
    <property type="match status" value="1"/>
</dbReference>
<evidence type="ECO:0000256" key="10">
    <source>
        <dbReference type="NCBIfam" id="TIGR01196"/>
    </source>
</evidence>
<feature type="domain" description="Dihydroxy-acid/6-phosphogluconate dehydratase N-terminal" evidence="11">
    <location>
        <begin position="74"/>
        <end position="386"/>
    </location>
</feature>
<keyword evidence="6 9" id="KW-0311">Gluconate utilization</keyword>
<protein>
    <recommendedName>
        <fullName evidence="9 10">Phosphogluconate dehydratase</fullName>
        <ecNumber evidence="9 10">4.2.1.12</ecNumber>
    </recommendedName>
</protein>
<keyword evidence="7 9" id="KW-0456">Lyase</keyword>
<reference evidence="14" key="1">
    <citation type="submission" date="2015-08" db="EMBL/GenBank/DDBJ databases">
        <authorList>
            <person name="Varghese N."/>
        </authorList>
    </citation>
    <scope>NUCLEOTIDE SEQUENCE [LARGE SCALE GENOMIC DNA]</scope>
    <source>
        <strain evidence="14">DSM 17901</strain>
    </source>
</reference>
<evidence type="ECO:0000256" key="1">
    <source>
        <dbReference type="ARBA" id="ARBA00006486"/>
    </source>
</evidence>
<evidence type="ECO:0000256" key="9">
    <source>
        <dbReference type="HAMAP-Rule" id="MF_02094"/>
    </source>
</evidence>
<dbReference type="Gene3D" id="3.50.30.80">
    <property type="entry name" value="IlvD/EDD C-terminal domain-like"/>
    <property type="match status" value="1"/>
</dbReference>
<organism evidence="13 14">
    <name type="scientific">Gulbenkiania indica</name>
    <dbReference type="NCBI Taxonomy" id="375574"/>
    <lineage>
        <taxon>Bacteria</taxon>
        <taxon>Pseudomonadati</taxon>
        <taxon>Pseudomonadota</taxon>
        <taxon>Betaproteobacteria</taxon>
        <taxon>Neisseriales</taxon>
        <taxon>Chromobacteriaceae</taxon>
        <taxon>Gulbenkiania</taxon>
    </lineage>
</organism>
<keyword evidence="3 9" id="KW-0479">Metal-binding</keyword>
<comment type="cofactor">
    <cofactor evidence="9">
        <name>[4Fe-4S] cluster</name>
        <dbReference type="ChEBI" id="CHEBI:49883"/>
    </cofactor>
    <text evidence="9">Binds 1 [4Fe-4S] cluster.</text>
</comment>
<dbReference type="PANTHER" id="PTHR43661">
    <property type="entry name" value="D-XYLONATE DEHYDRATASE"/>
    <property type="match status" value="1"/>
</dbReference>
<evidence type="ECO:0000259" key="11">
    <source>
        <dbReference type="Pfam" id="PF00920"/>
    </source>
</evidence>
<dbReference type="PROSITE" id="PS00886">
    <property type="entry name" value="ILVD_EDD_1"/>
    <property type="match status" value="1"/>
</dbReference>
<dbReference type="SUPFAM" id="SSF52016">
    <property type="entry name" value="LeuD/IlvD-like"/>
    <property type="match status" value="1"/>
</dbReference>
<dbReference type="InterPro" id="IPR037237">
    <property type="entry name" value="IlvD/EDD_N"/>
</dbReference>
<comment type="catalytic activity">
    <reaction evidence="9">
        <text>6-phospho-D-gluconate = 2-dehydro-3-deoxy-6-phospho-D-gluconate + H2O</text>
        <dbReference type="Rhea" id="RHEA:17277"/>
        <dbReference type="ChEBI" id="CHEBI:15377"/>
        <dbReference type="ChEBI" id="CHEBI:57569"/>
        <dbReference type="ChEBI" id="CHEBI:58759"/>
        <dbReference type="EC" id="4.2.1.12"/>
    </reaction>
</comment>
<keyword evidence="14" id="KW-1185">Reference proteome</keyword>
<accession>A0A0K6GY60</accession>
<dbReference type="InterPro" id="IPR056740">
    <property type="entry name" value="ILV_EDD_C"/>
</dbReference>
<keyword evidence="5 9" id="KW-0411">Iron-sulfur</keyword>
<evidence type="ECO:0000256" key="4">
    <source>
        <dbReference type="ARBA" id="ARBA00023004"/>
    </source>
</evidence>
<dbReference type="InterPro" id="IPR042096">
    <property type="entry name" value="Dihydro-acid_dehy_C"/>
</dbReference>
<feature type="binding site" evidence="9">
    <location>
        <position position="162"/>
    </location>
    <ligand>
        <name>[4Fe-4S] cluster</name>
        <dbReference type="ChEBI" id="CHEBI:49883"/>
    </ligand>
</feature>
<dbReference type="GO" id="GO:0019521">
    <property type="term" value="P:D-gluconate metabolic process"/>
    <property type="evidence" value="ECO:0007669"/>
    <property type="project" value="UniProtKB-KW"/>
</dbReference>
<evidence type="ECO:0000256" key="8">
    <source>
        <dbReference type="ARBA" id="ARBA00023277"/>
    </source>
</evidence>
<dbReference type="STRING" id="375574.GCA_001418035_01652"/>
<dbReference type="EMBL" id="CYHA01000003">
    <property type="protein sequence ID" value="CUA83672.1"/>
    <property type="molecule type" value="Genomic_DNA"/>
</dbReference>
<gene>
    <name evidence="9" type="primary">edd</name>
    <name evidence="13" type="ORF">Ga0061063_1860</name>
</gene>
<keyword evidence="4 9" id="KW-0408">Iron</keyword>